<dbReference type="AlphaFoldDB" id="A0A9D4JMT4"/>
<reference evidence="1" key="2">
    <citation type="submission" date="2020-11" db="EMBL/GenBank/DDBJ databases">
        <authorList>
            <person name="McCartney M.A."/>
            <person name="Auch B."/>
            <person name="Kono T."/>
            <person name="Mallez S."/>
            <person name="Becker A."/>
            <person name="Gohl D.M."/>
            <person name="Silverstein K.A.T."/>
            <person name="Koren S."/>
            <person name="Bechman K.B."/>
            <person name="Herman A."/>
            <person name="Abrahante J.E."/>
            <person name="Garbe J."/>
        </authorList>
    </citation>
    <scope>NUCLEOTIDE SEQUENCE</scope>
    <source>
        <strain evidence="1">Duluth1</strain>
        <tissue evidence="1">Whole animal</tissue>
    </source>
</reference>
<reference evidence="1" key="1">
    <citation type="journal article" date="2019" name="bioRxiv">
        <title>The Genome of the Zebra Mussel, Dreissena polymorpha: A Resource for Invasive Species Research.</title>
        <authorList>
            <person name="McCartney M.A."/>
            <person name="Auch B."/>
            <person name="Kono T."/>
            <person name="Mallez S."/>
            <person name="Zhang Y."/>
            <person name="Obille A."/>
            <person name="Becker A."/>
            <person name="Abrahante J.E."/>
            <person name="Garbe J."/>
            <person name="Badalamenti J.P."/>
            <person name="Herman A."/>
            <person name="Mangelson H."/>
            <person name="Liachko I."/>
            <person name="Sullivan S."/>
            <person name="Sone E.D."/>
            <person name="Koren S."/>
            <person name="Silverstein K.A.T."/>
            <person name="Beckman K.B."/>
            <person name="Gohl D.M."/>
        </authorList>
    </citation>
    <scope>NUCLEOTIDE SEQUENCE</scope>
    <source>
        <strain evidence="1">Duluth1</strain>
        <tissue evidence="1">Whole animal</tissue>
    </source>
</reference>
<dbReference type="Proteomes" id="UP000828390">
    <property type="component" value="Unassembled WGS sequence"/>
</dbReference>
<evidence type="ECO:0000313" key="1">
    <source>
        <dbReference type="EMBL" id="KAH3816154.1"/>
    </source>
</evidence>
<accession>A0A9D4JMT4</accession>
<proteinExistence type="predicted"/>
<dbReference type="EMBL" id="JAIWYP010000005">
    <property type="protein sequence ID" value="KAH3816154.1"/>
    <property type="molecule type" value="Genomic_DNA"/>
</dbReference>
<protein>
    <submittedName>
        <fullName evidence="1">Uncharacterized protein</fullName>
    </submittedName>
</protein>
<gene>
    <name evidence="1" type="ORF">DPMN_117663</name>
</gene>
<evidence type="ECO:0000313" key="2">
    <source>
        <dbReference type="Proteomes" id="UP000828390"/>
    </source>
</evidence>
<comment type="caution">
    <text evidence="1">The sequence shown here is derived from an EMBL/GenBank/DDBJ whole genome shotgun (WGS) entry which is preliminary data.</text>
</comment>
<keyword evidence="2" id="KW-1185">Reference proteome</keyword>
<sequence>MFATSERRWNEATMYFNEGRKRTITTSEAWLGYGGVTGGYNVGCVRGGYNRGGGGGRGVIMWVRGGYNGGMLKKNWEGGGGYNMFKKSFFFGRGYNRGFWGRGGVGGLEGVGGGGNNGGGGGGGMFKKNGLTLT</sequence>
<organism evidence="1 2">
    <name type="scientific">Dreissena polymorpha</name>
    <name type="common">Zebra mussel</name>
    <name type="synonym">Mytilus polymorpha</name>
    <dbReference type="NCBI Taxonomy" id="45954"/>
    <lineage>
        <taxon>Eukaryota</taxon>
        <taxon>Metazoa</taxon>
        <taxon>Spiralia</taxon>
        <taxon>Lophotrochozoa</taxon>
        <taxon>Mollusca</taxon>
        <taxon>Bivalvia</taxon>
        <taxon>Autobranchia</taxon>
        <taxon>Heteroconchia</taxon>
        <taxon>Euheterodonta</taxon>
        <taxon>Imparidentia</taxon>
        <taxon>Neoheterodontei</taxon>
        <taxon>Myida</taxon>
        <taxon>Dreissenoidea</taxon>
        <taxon>Dreissenidae</taxon>
        <taxon>Dreissena</taxon>
    </lineage>
</organism>
<name>A0A9D4JMT4_DREPO</name>